<dbReference type="EMBL" id="JANKHO010000615">
    <property type="protein sequence ID" value="KAJ3507891.1"/>
    <property type="molecule type" value="Genomic_DNA"/>
</dbReference>
<reference evidence="2" key="1">
    <citation type="submission" date="2022-07" db="EMBL/GenBank/DDBJ databases">
        <title>Genome Sequence of Agrocybe chaxingu.</title>
        <authorList>
            <person name="Buettner E."/>
        </authorList>
    </citation>
    <scope>NUCLEOTIDE SEQUENCE</scope>
    <source>
        <strain evidence="2">MP-N11</strain>
    </source>
</reference>
<feature type="compositionally biased region" description="Basic and acidic residues" evidence="1">
    <location>
        <begin position="42"/>
        <end position="81"/>
    </location>
</feature>
<dbReference type="OrthoDB" id="2536714at2759"/>
<feature type="compositionally biased region" description="Polar residues" evidence="1">
    <location>
        <begin position="173"/>
        <end position="183"/>
    </location>
</feature>
<feature type="region of interest" description="Disordered" evidence="1">
    <location>
        <begin position="1"/>
        <end position="283"/>
    </location>
</feature>
<feature type="compositionally biased region" description="Polar residues" evidence="1">
    <location>
        <begin position="103"/>
        <end position="122"/>
    </location>
</feature>
<evidence type="ECO:0000256" key="1">
    <source>
        <dbReference type="SAM" id="MobiDB-lite"/>
    </source>
</evidence>
<comment type="caution">
    <text evidence="2">The sequence shown here is derived from an EMBL/GenBank/DDBJ whole genome shotgun (WGS) entry which is preliminary data.</text>
</comment>
<feature type="compositionally biased region" description="Polar residues" evidence="1">
    <location>
        <begin position="262"/>
        <end position="276"/>
    </location>
</feature>
<feature type="compositionally biased region" description="Polar residues" evidence="1">
    <location>
        <begin position="136"/>
        <end position="147"/>
    </location>
</feature>
<dbReference type="AlphaFoldDB" id="A0A9W8K771"/>
<name>A0A9W8K771_9AGAR</name>
<gene>
    <name evidence="2" type="ORF">NLJ89_g6051</name>
</gene>
<feature type="compositionally biased region" description="Low complexity" evidence="1">
    <location>
        <begin position="184"/>
        <end position="199"/>
    </location>
</feature>
<accession>A0A9W8K771</accession>
<evidence type="ECO:0000313" key="3">
    <source>
        <dbReference type="Proteomes" id="UP001148786"/>
    </source>
</evidence>
<keyword evidence="3" id="KW-1185">Reference proteome</keyword>
<proteinExistence type="predicted"/>
<sequence length="283" mass="30217">MSNSASNSSSSPPEPTTPPQTRRSRYPDLGRVPLHRRGTSKTYERLEDLLKEAGYKETRIFTPETERAEASEGSGDKRNSVVKEGVGAVVGFLTGLMPGGTGSRTHLPSTAEESVQNTTSPLEYSPPVSPLAQRRPPQSATTRTSFDATEPPTPTNLTSSVDSLADPTPKAIRQQSSAYTQRPSLTQRTSSQLSSASSRVQKQPSRTSLDRSDASTVVSPRPSRAGAYLRHMTSRASVQSVPPRPNSTPVGLFTRPKLLITGSDSEGPPSTLSRQGNGEGEAS</sequence>
<dbReference type="Proteomes" id="UP001148786">
    <property type="component" value="Unassembled WGS sequence"/>
</dbReference>
<evidence type="ECO:0000313" key="2">
    <source>
        <dbReference type="EMBL" id="KAJ3507891.1"/>
    </source>
</evidence>
<protein>
    <submittedName>
        <fullName evidence="2">Uncharacterized protein</fullName>
    </submittedName>
</protein>
<feature type="compositionally biased region" description="Low complexity" evidence="1">
    <location>
        <begin position="1"/>
        <end position="11"/>
    </location>
</feature>
<organism evidence="2 3">
    <name type="scientific">Agrocybe chaxingu</name>
    <dbReference type="NCBI Taxonomy" id="84603"/>
    <lineage>
        <taxon>Eukaryota</taxon>
        <taxon>Fungi</taxon>
        <taxon>Dikarya</taxon>
        <taxon>Basidiomycota</taxon>
        <taxon>Agaricomycotina</taxon>
        <taxon>Agaricomycetes</taxon>
        <taxon>Agaricomycetidae</taxon>
        <taxon>Agaricales</taxon>
        <taxon>Agaricineae</taxon>
        <taxon>Strophariaceae</taxon>
        <taxon>Agrocybe</taxon>
    </lineage>
</organism>